<comment type="caution">
    <text evidence="1">The sequence shown here is derived from an EMBL/GenBank/DDBJ whole genome shotgun (WGS) entry which is preliminary data.</text>
</comment>
<dbReference type="EMBL" id="JAAIUW010000005">
    <property type="protein sequence ID" value="KAF7832253.1"/>
    <property type="molecule type" value="Genomic_DNA"/>
</dbReference>
<dbReference type="Proteomes" id="UP000634136">
    <property type="component" value="Unassembled WGS sequence"/>
</dbReference>
<protein>
    <submittedName>
        <fullName evidence="1">Uncharacterized protein</fullName>
    </submittedName>
</protein>
<accession>A0A834WTI6</accession>
<reference evidence="1" key="1">
    <citation type="submission" date="2020-09" db="EMBL/GenBank/DDBJ databases">
        <title>Genome-Enabled Discovery of Anthraquinone Biosynthesis in Senna tora.</title>
        <authorList>
            <person name="Kang S.-H."/>
            <person name="Pandey R.P."/>
            <person name="Lee C.-M."/>
            <person name="Sim J.-S."/>
            <person name="Jeong J.-T."/>
            <person name="Choi B.-S."/>
            <person name="Jung M."/>
            <person name="Ginzburg D."/>
            <person name="Zhao K."/>
            <person name="Won S.Y."/>
            <person name="Oh T.-J."/>
            <person name="Yu Y."/>
            <person name="Kim N.-H."/>
            <person name="Lee O.R."/>
            <person name="Lee T.-H."/>
            <person name="Bashyal P."/>
            <person name="Kim T.-S."/>
            <person name="Lee W.-H."/>
            <person name="Kawkins C."/>
            <person name="Kim C.-K."/>
            <person name="Kim J.S."/>
            <person name="Ahn B.O."/>
            <person name="Rhee S.Y."/>
            <person name="Sohng J.K."/>
        </authorList>
    </citation>
    <scope>NUCLEOTIDE SEQUENCE</scope>
    <source>
        <tissue evidence="1">Leaf</tissue>
    </source>
</reference>
<gene>
    <name evidence="1" type="ORF">G2W53_014586</name>
</gene>
<evidence type="ECO:0000313" key="2">
    <source>
        <dbReference type="Proteomes" id="UP000634136"/>
    </source>
</evidence>
<dbReference type="AlphaFoldDB" id="A0A834WTI6"/>
<name>A0A834WTI6_9FABA</name>
<keyword evidence="2" id="KW-1185">Reference proteome</keyword>
<sequence length="215" mass="23667">MQNWVESPSLALGGNPQALGYPHFQLLSGLEGLCSHEHPSGPKGQNRSPPSRPVEVCNGICSWCIEHEWGYGWECESLTLKNRIFLGNVGAQSISLTSPSKEPIFPPLKGFGILESSLHRPWSFIENLLAIFIYFEVNDVVPSDSAYHSGRSSQDEGQELGCLGELSSLALPPHPLRRDSDEISEDCVVYGLFLEFFSLYSEIGVLGNPKCPIAY</sequence>
<organism evidence="1 2">
    <name type="scientific">Senna tora</name>
    <dbReference type="NCBI Taxonomy" id="362788"/>
    <lineage>
        <taxon>Eukaryota</taxon>
        <taxon>Viridiplantae</taxon>
        <taxon>Streptophyta</taxon>
        <taxon>Embryophyta</taxon>
        <taxon>Tracheophyta</taxon>
        <taxon>Spermatophyta</taxon>
        <taxon>Magnoliopsida</taxon>
        <taxon>eudicotyledons</taxon>
        <taxon>Gunneridae</taxon>
        <taxon>Pentapetalae</taxon>
        <taxon>rosids</taxon>
        <taxon>fabids</taxon>
        <taxon>Fabales</taxon>
        <taxon>Fabaceae</taxon>
        <taxon>Caesalpinioideae</taxon>
        <taxon>Cassia clade</taxon>
        <taxon>Senna</taxon>
    </lineage>
</organism>
<evidence type="ECO:0000313" key="1">
    <source>
        <dbReference type="EMBL" id="KAF7832253.1"/>
    </source>
</evidence>
<proteinExistence type="predicted"/>